<dbReference type="PANTHER" id="PTHR33395">
    <property type="entry name" value="TRANSCRIPTASE, PUTATIVE-RELATED-RELATED"/>
    <property type="match status" value="1"/>
</dbReference>
<keyword evidence="3" id="KW-1185">Reference proteome</keyword>
<reference evidence="2" key="1">
    <citation type="submission" date="2022-11" db="UniProtKB">
        <authorList>
            <consortium name="EnsemblMetazoa"/>
        </authorList>
    </citation>
    <scope>IDENTIFICATION</scope>
</reference>
<organism evidence="2 3">
    <name type="scientific">Patiria miniata</name>
    <name type="common">Bat star</name>
    <name type="synonym">Asterina miniata</name>
    <dbReference type="NCBI Taxonomy" id="46514"/>
    <lineage>
        <taxon>Eukaryota</taxon>
        <taxon>Metazoa</taxon>
        <taxon>Echinodermata</taxon>
        <taxon>Eleutherozoa</taxon>
        <taxon>Asterozoa</taxon>
        <taxon>Asteroidea</taxon>
        <taxon>Valvatacea</taxon>
        <taxon>Valvatida</taxon>
        <taxon>Asterinidae</taxon>
        <taxon>Patiria</taxon>
    </lineage>
</organism>
<dbReference type="PANTHER" id="PTHR33395:SF22">
    <property type="entry name" value="REVERSE TRANSCRIPTASE DOMAIN-CONTAINING PROTEIN"/>
    <property type="match status" value="1"/>
</dbReference>
<accession>A0A914B7H0</accession>
<dbReference type="RefSeq" id="XP_038071919.1">
    <property type="nucleotide sequence ID" value="XM_038215991.1"/>
</dbReference>
<dbReference type="AlphaFoldDB" id="A0A914B7H0"/>
<protein>
    <recommendedName>
        <fullName evidence="1">Reverse transcriptase domain-containing protein</fullName>
    </recommendedName>
</protein>
<dbReference type="InterPro" id="IPR000477">
    <property type="entry name" value="RT_dom"/>
</dbReference>
<dbReference type="OMA" id="TCITSHL"/>
<dbReference type="Pfam" id="PF00078">
    <property type="entry name" value="RVT_1"/>
    <property type="match status" value="1"/>
</dbReference>
<evidence type="ECO:0000313" key="2">
    <source>
        <dbReference type="EnsemblMetazoa" id="XP_038071919.1"/>
    </source>
</evidence>
<dbReference type="Proteomes" id="UP000887568">
    <property type="component" value="Unplaced"/>
</dbReference>
<sequence length="112" mass="12805">MATPLYLLFKKSIAEETIPEDWRRAKVVPISKKGSKSQAGNYRPISLTSVPCKVMESLVRDSILSHISRYELLSKDQHGFTSGRSCMTNLLDTLEDITKDLVRAWMKTVEWM</sequence>
<dbReference type="OrthoDB" id="416454at2759"/>
<dbReference type="GeneID" id="119740627"/>
<evidence type="ECO:0000259" key="1">
    <source>
        <dbReference type="Pfam" id="PF00078"/>
    </source>
</evidence>
<dbReference type="EnsemblMetazoa" id="XM_038215991.1">
    <property type="protein sequence ID" value="XP_038071919.1"/>
    <property type="gene ID" value="LOC119740627"/>
</dbReference>
<proteinExistence type="predicted"/>
<feature type="domain" description="Reverse transcriptase" evidence="1">
    <location>
        <begin position="31"/>
        <end position="96"/>
    </location>
</feature>
<name>A0A914B7H0_PATMI</name>
<evidence type="ECO:0000313" key="3">
    <source>
        <dbReference type="Proteomes" id="UP000887568"/>
    </source>
</evidence>